<dbReference type="AlphaFoldDB" id="A0AAE0FF40"/>
<feature type="region of interest" description="Disordered" evidence="1">
    <location>
        <begin position="73"/>
        <end position="132"/>
    </location>
</feature>
<proteinExistence type="predicted"/>
<evidence type="ECO:0000313" key="3">
    <source>
        <dbReference type="Proteomes" id="UP001190700"/>
    </source>
</evidence>
<comment type="caution">
    <text evidence="2">The sequence shown here is derived from an EMBL/GenBank/DDBJ whole genome shotgun (WGS) entry which is preliminary data.</text>
</comment>
<sequence length="192" mass="20376">MCYGVAVALKQIGTLQGELCADVEVALKQLGALQGELCADVERKGEGRGAEAFVEAICNVGAGKAVSSLARKDFKRRTKARKERQGRSCARGGEDESGNGARGGPAGITQCKRRARGDHTVRATPHQKPGGADAMKAFDAVRRAVVWFVRSQMRERVGLLTNESALSRGAQLCAISLLLHPREPPSSSPPPS</sequence>
<dbReference type="Proteomes" id="UP001190700">
    <property type="component" value="Unassembled WGS sequence"/>
</dbReference>
<name>A0AAE0FF40_9CHLO</name>
<dbReference type="EMBL" id="LGRX02019325">
    <property type="protein sequence ID" value="KAK3258697.1"/>
    <property type="molecule type" value="Genomic_DNA"/>
</dbReference>
<protein>
    <submittedName>
        <fullName evidence="2">Uncharacterized protein</fullName>
    </submittedName>
</protein>
<reference evidence="2 3" key="1">
    <citation type="journal article" date="2015" name="Genome Biol. Evol.">
        <title>Comparative Genomics of a Bacterivorous Green Alga Reveals Evolutionary Causalities and Consequences of Phago-Mixotrophic Mode of Nutrition.</title>
        <authorList>
            <person name="Burns J.A."/>
            <person name="Paasch A."/>
            <person name="Narechania A."/>
            <person name="Kim E."/>
        </authorList>
    </citation>
    <scope>NUCLEOTIDE SEQUENCE [LARGE SCALE GENOMIC DNA]</scope>
    <source>
        <strain evidence="2 3">PLY_AMNH</strain>
    </source>
</reference>
<gene>
    <name evidence="2" type="ORF">CYMTET_32270</name>
</gene>
<accession>A0AAE0FF40</accession>
<evidence type="ECO:0000256" key="1">
    <source>
        <dbReference type="SAM" id="MobiDB-lite"/>
    </source>
</evidence>
<keyword evidence="3" id="KW-1185">Reference proteome</keyword>
<evidence type="ECO:0000313" key="2">
    <source>
        <dbReference type="EMBL" id="KAK3258697.1"/>
    </source>
</evidence>
<organism evidence="2 3">
    <name type="scientific">Cymbomonas tetramitiformis</name>
    <dbReference type="NCBI Taxonomy" id="36881"/>
    <lineage>
        <taxon>Eukaryota</taxon>
        <taxon>Viridiplantae</taxon>
        <taxon>Chlorophyta</taxon>
        <taxon>Pyramimonadophyceae</taxon>
        <taxon>Pyramimonadales</taxon>
        <taxon>Pyramimonadaceae</taxon>
        <taxon>Cymbomonas</taxon>
    </lineage>
</organism>
<feature type="compositionally biased region" description="Basic residues" evidence="1">
    <location>
        <begin position="73"/>
        <end position="84"/>
    </location>
</feature>